<dbReference type="Proteomes" id="UP000199182">
    <property type="component" value="Unassembled WGS sequence"/>
</dbReference>
<organism evidence="2 3">
    <name type="scientific">Acetanaerobacterium elongatum</name>
    <dbReference type="NCBI Taxonomy" id="258515"/>
    <lineage>
        <taxon>Bacteria</taxon>
        <taxon>Bacillati</taxon>
        <taxon>Bacillota</taxon>
        <taxon>Clostridia</taxon>
        <taxon>Eubacteriales</taxon>
        <taxon>Oscillospiraceae</taxon>
        <taxon>Acetanaerobacterium</taxon>
    </lineage>
</organism>
<protein>
    <submittedName>
        <fullName evidence="2">Uncharacterized protein</fullName>
    </submittedName>
</protein>
<sequence>MTENEILRELHSCGMWFFVEYFNLLQRFSSDNNPDLIREEIINDLNYHKRPDGGTYKKSGTDIRLASAFIIFKNHAEYDSLKIITNAHRVDEQTKEKARTLLANYQIKDTNENNGSSIHKVIEINPITSDDIIVNPINDDTLNLDSYHTIDNQPIIYVDTLNSDSYHTIDNQPIIYVDPSACSIKEVKDIKHDNKINKHLPLGKLIIITLLIILAIYIVSTIIK</sequence>
<keyword evidence="1" id="KW-0812">Transmembrane</keyword>
<keyword evidence="3" id="KW-1185">Reference proteome</keyword>
<keyword evidence="1" id="KW-1133">Transmembrane helix</keyword>
<evidence type="ECO:0000313" key="2">
    <source>
        <dbReference type="EMBL" id="SDM77709.1"/>
    </source>
</evidence>
<accession>A0A1G9VZI2</accession>
<reference evidence="2 3" key="1">
    <citation type="submission" date="2016-10" db="EMBL/GenBank/DDBJ databases">
        <authorList>
            <person name="de Groot N.N."/>
        </authorList>
    </citation>
    <scope>NUCLEOTIDE SEQUENCE [LARGE SCALE GENOMIC DNA]</scope>
    <source>
        <strain evidence="2 3">CGMCC 1.5012</strain>
    </source>
</reference>
<evidence type="ECO:0000256" key="1">
    <source>
        <dbReference type="SAM" id="Phobius"/>
    </source>
</evidence>
<dbReference type="STRING" id="258515.SAMN05192585_1054"/>
<dbReference type="RefSeq" id="WP_092638112.1">
    <property type="nucleotide sequence ID" value="NZ_FNID01000005.1"/>
</dbReference>
<gene>
    <name evidence="2" type="ORF">SAMN05192585_1054</name>
</gene>
<dbReference type="EMBL" id="FNID01000005">
    <property type="protein sequence ID" value="SDM77709.1"/>
    <property type="molecule type" value="Genomic_DNA"/>
</dbReference>
<feature type="transmembrane region" description="Helical" evidence="1">
    <location>
        <begin position="205"/>
        <end position="223"/>
    </location>
</feature>
<keyword evidence="1" id="KW-0472">Membrane</keyword>
<evidence type="ECO:0000313" key="3">
    <source>
        <dbReference type="Proteomes" id="UP000199182"/>
    </source>
</evidence>
<name>A0A1G9VZI2_9FIRM</name>
<dbReference type="AlphaFoldDB" id="A0A1G9VZI2"/>
<proteinExistence type="predicted"/>